<gene>
    <name evidence="5" type="ORF">AM493_06820</name>
</gene>
<organism evidence="5 6">
    <name type="scientific">Flavobacterium akiainvivens</name>
    <dbReference type="NCBI Taxonomy" id="1202724"/>
    <lineage>
        <taxon>Bacteria</taxon>
        <taxon>Pseudomonadati</taxon>
        <taxon>Bacteroidota</taxon>
        <taxon>Flavobacteriia</taxon>
        <taxon>Flavobacteriales</taxon>
        <taxon>Flavobacteriaceae</taxon>
        <taxon>Flavobacterium</taxon>
    </lineage>
</organism>
<evidence type="ECO:0000256" key="3">
    <source>
        <dbReference type="ARBA" id="ARBA00022840"/>
    </source>
</evidence>
<keyword evidence="2" id="KW-0547">Nucleotide-binding</keyword>
<dbReference type="PATRIC" id="fig|1202724.3.peg.1418"/>
<accession>A0A0N0RQK2</accession>
<feature type="domain" description="AAA+ ATPase" evidence="4">
    <location>
        <begin position="136"/>
        <end position="268"/>
    </location>
</feature>
<evidence type="ECO:0000313" key="6">
    <source>
        <dbReference type="Proteomes" id="UP000037755"/>
    </source>
</evidence>
<dbReference type="InterPro" id="IPR003959">
    <property type="entry name" value="ATPase_AAA_core"/>
</dbReference>
<dbReference type="OrthoDB" id="7438987at2"/>
<evidence type="ECO:0000256" key="2">
    <source>
        <dbReference type="ARBA" id="ARBA00022741"/>
    </source>
</evidence>
<dbReference type="SMART" id="SM00382">
    <property type="entry name" value="AAA"/>
    <property type="match status" value="1"/>
</dbReference>
<proteinExistence type="inferred from homology"/>
<dbReference type="AlphaFoldDB" id="A0A0N0RQK2"/>
<reference evidence="5 6" key="1">
    <citation type="submission" date="2015-08" db="EMBL/GenBank/DDBJ databases">
        <title>Whole genome sequence of Flavobacterium akiainvivens IK-1T, from decaying Wikstroemia oahuensis, an endemic Hawaiian shrub.</title>
        <authorList>
            <person name="Wan X."/>
            <person name="Hou S."/>
            <person name="Saito J."/>
            <person name="Donachie S."/>
        </authorList>
    </citation>
    <scope>NUCLEOTIDE SEQUENCE [LARGE SCALE GENOMIC DNA]</scope>
    <source>
        <strain evidence="5 6">IK-1</strain>
    </source>
</reference>
<dbReference type="Gene3D" id="3.40.50.300">
    <property type="entry name" value="P-loop containing nucleotide triphosphate hydrolases"/>
    <property type="match status" value="1"/>
</dbReference>
<keyword evidence="3" id="KW-0067">ATP-binding</keyword>
<dbReference type="InterPro" id="IPR027417">
    <property type="entry name" value="P-loop_NTPase"/>
</dbReference>
<dbReference type="SUPFAM" id="SSF52540">
    <property type="entry name" value="P-loop containing nucleoside triphosphate hydrolases"/>
    <property type="match status" value="1"/>
</dbReference>
<protein>
    <submittedName>
        <fullName evidence="5">AAA family ATPase</fullName>
    </submittedName>
</protein>
<comment type="caution">
    <text evidence="5">The sequence shown here is derived from an EMBL/GenBank/DDBJ whole genome shotgun (WGS) entry which is preliminary data.</text>
</comment>
<dbReference type="Pfam" id="PF00004">
    <property type="entry name" value="AAA"/>
    <property type="match status" value="1"/>
</dbReference>
<name>A0A0N0RQK2_9FLAO</name>
<dbReference type="InterPro" id="IPR050221">
    <property type="entry name" value="26S_Proteasome_ATPase"/>
</dbReference>
<sequence>MLKYFSIVQALSRSALAMPNEAVTHQIRRLKESLEKDGFTKEAKSLEALLTASESSLEMSPSKIQRSFVVLKGEEITPKTSIPVDKETSTPLAEIFFPDDLPEKAPMFDGNIQLAIHSIVNEWSKFDQLLEINATPASSCLIYGAPGTGKTHLAKWIAKQIGLPVVLARLEGLMSSYLGTTSRNIGNLFTFANRYKCILLLDEFDAIAKLRNDPQEVGEVKRVVNTLLQSLDSRHEKGFTIGVTNHESLLDPAIWRRFDIQVEIPKPSPEVMIQLLKNFITPLEFNESEIKFLAWCLDGSSGADAEMLSKWLKRAFVLERESNIVEVMKQFAVLNSGRVDTKKRNVMVHSDEDFINMLLNDKVYSFKQKDLASLFGMTPSTLSKQLSKFKDSEKI</sequence>
<evidence type="ECO:0000256" key="1">
    <source>
        <dbReference type="ARBA" id="ARBA00006914"/>
    </source>
</evidence>
<dbReference type="EMBL" id="LIYD01000005">
    <property type="protein sequence ID" value="KOS05780.1"/>
    <property type="molecule type" value="Genomic_DNA"/>
</dbReference>
<dbReference type="GO" id="GO:0005524">
    <property type="term" value="F:ATP binding"/>
    <property type="evidence" value="ECO:0007669"/>
    <property type="project" value="UniProtKB-KW"/>
</dbReference>
<keyword evidence="6" id="KW-1185">Reference proteome</keyword>
<dbReference type="CDD" id="cd19481">
    <property type="entry name" value="RecA-like_protease"/>
    <property type="match status" value="1"/>
</dbReference>
<dbReference type="GO" id="GO:0016887">
    <property type="term" value="F:ATP hydrolysis activity"/>
    <property type="evidence" value="ECO:0007669"/>
    <property type="project" value="InterPro"/>
</dbReference>
<evidence type="ECO:0000259" key="4">
    <source>
        <dbReference type="SMART" id="SM00382"/>
    </source>
</evidence>
<evidence type="ECO:0000313" key="5">
    <source>
        <dbReference type="EMBL" id="KOS05780.1"/>
    </source>
</evidence>
<dbReference type="Proteomes" id="UP000037755">
    <property type="component" value="Unassembled WGS sequence"/>
</dbReference>
<comment type="similarity">
    <text evidence="1">Belongs to the AAA ATPase family.</text>
</comment>
<dbReference type="STRING" id="1202724.AM493_06820"/>
<dbReference type="InterPro" id="IPR003593">
    <property type="entry name" value="AAA+_ATPase"/>
</dbReference>
<dbReference type="PANTHER" id="PTHR23073">
    <property type="entry name" value="26S PROTEASOME REGULATORY SUBUNIT"/>
    <property type="match status" value="1"/>
</dbReference>